<name>A0ABU3VWH3_9GAMM</name>
<accession>A0ABU3VWH3</accession>
<dbReference type="InterPro" id="IPR036429">
    <property type="entry name" value="SpoA-like_sf"/>
</dbReference>
<keyword evidence="4" id="KW-1003">Cell membrane</keyword>
<dbReference type="InterPro" id="IPR051469">
    <property type="entry name" value="FliN/MopA/SpaO"/>
</dbReference>
<feature type="domain" description="Flagellar motor switch protein FliN-like C-terminal" evidence="9">
    <location>
        <begin position="54"/>
        <end position="120"/>
    </location>
</feature>
<comment type="caution">
    <text evidence="10">The sequence shown here is derived from an EMBL/GenBank/DDBJ whole genome shotgun (WGS) entry which is preliminary data.</text>
</comment>
<dbReference type="Gene3D" id="2.30.330.10">
    <property type="entry name" value="SpoA-like"/>
    <property type="match status" value="1"/>
</dbReference>
<dbReference type="RefSeq" id="WP_316973351.1">
    <property type="nucleotide sequence ID" value="NZ_JAWIIJ010000004.1"/>
</dbReference>
<dbReference type="PANTHER" id="PTHR43484">
    <property type="match status" value="1"/>
</dbReference>
<evidence type="ECO:0000313" key="11">
    <source>
        <dbReference type="Proteomes" id="UP001269819"/>
    </source>
</evidence>
<comment type="similarity">
    <text evidence="2">Belongs to the FliN/MopA/SpaO family.</text>
</comment>
<evidence type="ECO:0000256" key="4">
    <source>
        <dbReference type="ARBA" id="ARBA00022475"/>
    </source>
</evidence>
<dbReference type="Pfam" id="PF01052">
    <property type="entry name" value="FliMN_C"/>
    <property type="match status" value="1"/>
</dbReference>
<evidence type="ECO:0000256" key="2">
    <source>
        <dbReference type="ARBA" id="ARBA00009226"/>
    </source>
</evidence>
<gene>
    <name evidence="10" type="ORF">RYS15_07975</name>
</gene>
<protein>
    <recommendedName>
        <fullName evidence="3">Flagellar motor switch protein FliN</fullName>
    </recommendedName>
</protein>
<feature type="region of interest" description="Disordered" evidence="8">
    <location>
        <begin position="1"/>
        <end position="47"/>
    </location>
</feature>
<organism evidence="10 11">
    <name type="scientific">Marinobacter xestospongiae</name>
    <dbReference type="NCBI Taxonomy" id="994319"/>
    <lineage>
        <taxon>Bacteria</taxon>
        <taxon>Pseudomonadati</taxon>
        <taxon>Pseudomonadota</taxon>
        <taxon>Gammaproteobacteria</taxon>
        <taxon>Pseudomonadales</taxon>
        <taxon>Marinobacteraceae</taxon>
        <taxon>Marinobacter</taxon>
    </lineage>
</organism>
<dbReference type="SUPFAM" id="SSF101801">
    <property type="entry name" value="Surface presentation of antigens (SPOA)"/>
    <property type="match status" value="1"/>
</dbReference>
<evidence type="ECO:0000256" key="8">
    <source>
        <dbReference type="SAM" id="MobiDB-lite"/>
    </source>
</evidence>
<comment type="subcellular location">
    <subcellularLocation>
        <location evidence="1">Cell membrane</location>
        <topology evidence="1">Peripheral membrane protein</topology>
        <orientation evidence="1">Cytoplasmic side</orientation>
    </subcellularLocation>
</comment>
<keyword evidence="5" id="KW-0145">Chemotaxis</keyword>
<reference evidence="10 11" key="1">
    <citation type="submission" date="2023-10" db="EMBL/GenBank/DDBJ databases">
        <title>Characteristics and mechanism of a salt-tolerant marine origin heterotrophic nitrifying- aerobic denitrifying bacteria Marinobacter xestospongiae HN1.</title>
        <authorList>
            <person name="Qi R."/>
        </authorList>
    </citation>
    <scope>NUCLEOTIDE SEQUENCE [LARGE SCALE GENOMIC DNA]</scope>
    <source>
        <strain evidence="10 11">HN1</strain>
    </source>
</reference>
<keyword evidence="10" id="KW-0966">Cell projection</keyword>
<dbReference type="InterPro" id="IPR001172">
    <property type="entry name" value="FliN_T3SS_HrcQb"/>
</dbReference>
<proteinExistence type="inferred from homology"/>
<evidence type="ECO:0000256" key="7">
    <source>
        <dbReference type="ARBA" id="ARBA00023136"/>
    </source>
</evidence>
<dbReference type="Proteomes" id="UP001269819">
    <property type="component" value="Unassembled WGS sequence"/>
</dbReference>
<dbReference type="PANTHER" id="PTHR43484:SF1">
    <property type="entry name" value="FLAGELLAR MOTOR SWITCH PROTEIN FLIN"/>
    <property type="match status" value="1"/>
</dbReference>
<evidence type="ECO:0000313" key="10">
    <source>
        <dbReference type="EMBL" id="MDV2078619.1"/>
    </source>
</evidence>
<sequence>MNPQDDKPQGQDQLDSLEGLGNQSLEELFSDPADGDQASSGTAAPKRDMAMFGKIPVKLTLEVDSVEIMLGNLLDLNPGEVLPLDKKVGEPLDVRVNGELLARAEVVVVDGRYGLRLVDVPRNPNLTPDQD</sequence>
<keyword evidence="10" id="KW-0282">Flagellum</keyword>
<keyword evidence="10" id="KW-0969">Cilium</keyword>
<keyword evidence="11" id="KW-1185">Reference proteome</keyword>
<evidence type="ECO:0000256" key="5">
    <source>
        <dbReference type="ARBA" id="ARBA00022500"/>
    </source>
</evidence>
<evidence type="ECO:0000256" key="3">
    <source>
        <dbReference type="ARBA" id="ARBA00021897"/>
    </source>
</evidence>
<evidence type="ECO:0000256" key="6">
    <source>
        <dbReference type="ARBA" id="ARBA00022779"/>
    </source>
</evidence>
<dbReference type="EMBL" id="JAWIIJ010000004">
    <property type="protein sequence ID" value="MDV2078619.1"/>
    <property type="molecule type" value="Genomic_DNA"/>
</dbReference>
<dbReference type="InterPro" id="IPR001543">
    <property type="entry name" value="FliN-like_C"/>
</dbReference>
<dbReference type="PRINTS" id="PR00956">
    <property type="entry name" value="FLGMOTORFLIN"/>
</dbReference>
<evidence type="ECO:0000259" key="9">
    <source>
        <dbReference type="Pfam" id="PF01052"/>
    </source>
</evidence>
<evidence type="ECO:0000256" key="1">
    <source>
        <dbReference type="ARBA" id="ARBA00004413"/>
    </source>
</evidence>
<keyword evidence="6" id="KW-0283">Flagellar rotation</keyword>
<keyword evidence="7" id="KW-0472">Membrane</keyword>